<dbReference type="Proteomes" id="UP000321331">
    <property type="component" value="Unassembled WGS sequence"/>
</dbReference>
<reference evidence="1 2" key="1">
    <citation type="submission" date="2019-07" db="EMBL/GenBank/DDBJ databases">
        <title>The First High-Quality Draft Genome Sequence of the Causal Agent of the Current Panama Disease Epidemic.</title>
        <authorList>
            <person name="Warmington R.J."/>
            <person name="Kay W."/>
            <person name="Jeffries A."/>
            <person name="Bebber D."/>
            <person name="Moore K."/>
            <person name="Studholme D.J."/>
        </authorList>
    </citation>
    <scope>NUCLEOTIDE SEQUENCE [LARGE SCALE GENOMIC DNA]</scope>
    <source>
        <strain evidence="1 2">TR4</strain>
    </source>
</reference>
<evidence type="ECO:0000313" key="2">
    <source>
        <dbReference type="Proteomes" id="UP000321331"/>
    </source>
</evidence>
<dbReference type="AlphaFoldDB" id="A0A5C6TQC0"/>
<organism evidence="1 2">
    <name type="scientific">Fusarium oxysporum f. sp. cubense</name>
    <dbReference type="NCBI Taxonomy" id="61366"/>
    <lineage>
        <taxon>Eukaryota</taxon>
        <taxon>Fungi</taxon>
        <taxon>Dikarya</taxon>
        <taxon>Ascomycota</taxon>
        <taxon>Pezizomycotina</taxon>
        <taxon>Sordariomycetes</taxon>
        <taxon>Hypocreomycetidae</taxon>
        <taxon>Hypocreales</taxon>
        <taxon>Nectriaceae</taxon>
        <taxon>Fusarium</taxon>
        <taxon>Fusarium oxysporum species complex</taxon>
    </lineage>
</organism>
<protein>
    <submittedName>
        <fullName evidence="1">Uncharacterized protein</fullName>
    </submittedName>
</protein>
<name>A0A5C6TQC0_FUSOC</name>
<accession>A0A5C6TQC0</accession>
<proteinExistence type="predicted"/>
<gene>
    <name evidence="1" type="ORF">FocTR4_00007164</name>
</gene>
<comment type="caution">
    <text evidence="1">The sequence shown here is derived from an EMBL/GenBank/DDBJ whole genome shotgun (WGS) entry which is preliminary data.</text>
</comment>
<sequence>MEDPEVPPADRIVVPAHDGGGSSELILYIATSRKVSTSFPNMQLLCTPSISLVRAARSLRNRLIKKTLLPARAAAASVRNSIHFSSPFSSHSHDKLKHQARPAALGTVAVLGNGLPTGMEGHAAVREGEGCSRVRKHISPFYQQWEQGSLMFQKSKFL</sequence>
<evidence type="ECO:0000313" key="1">
    <source>
        <dbReference type="EMBL" id="TXC12141.1"/>
    </source>
</evidence>
<dbReference type="EMBL" id="VMNF01000003">
    <property type="protein sequence ID" value="TXC12141.1"/>
    <property type="molecule type" value="Genomic_DNA"/>
</dbReference>